<keyword evidence="2" id="KW-1185">Reference proteome</keyword>
<evidence type="ECO:0008006" key="3">
    <source>
        <dbReference type="Google" id="ProtNLM"/>
    </source>
</evidence>
<dbReference type="InterPro" id="IPR027417">
    <property type="entry name" value="P-loop_NTPase"/>
</dbReference>
<evidence type="ECO:0000313" key="1">
    <source>
        <dbReference type="EMBL" id="KDQ11127.1"/>
    </source>
</evidence>
<evidence type="ECO:0000313" key="2">
    <source>
        <dbReference type="Proteomes" id="UP000027195"/>
    </source>
</evidence>
<dbReference type="EMBL" id="KL198061">
    <property type="protein sequence ID" value="KDQ11127.1"/>
    <property type="molecule type" value="Genomic_DNA"/>
</dbReference>
<dbReference type="Gene3D" id="3.40.50.300">
    <property type="entry name" value="P-loop containing nucleotide triphosphate hydrolases"/>
    <property type="match status" value="1"/>
</dbReference>
<dbReference type="HOGENOM" id="CLU_092618_1_1_1"/>
<dbReference type="InterPro" id="IPR052922">
    <property type="entry name" value="Cytidylate_Kinase-2"/>
</dbReference>
<dbReference type="InParanoid" id="A0A067MGV4"/>
<dbReference type="AlphaFoldDB" id="A0A067MGV4"/>
<protein>
    <recommendedName>
        <fullName evidence="3">Adenylate kinase</fullName>
    </recommendedName>
</protein>
<dbReference type="PANTHER" id="PTHR37816:SF1">
    <property type="entry name" value="TOXIN"/>
    <property type="match status" value="1"/>
</dbReference>
<reference evidence="2" key="1">
    <citation type="journal article" date="2014" name="Proc. Natl. Acad. Sci. U.S.A.">
        <title>Extensive sampling of basidiomycete genomes demonstrates inadequacy of the white-rot/brown-rot paradigm for wood decay fungi.</title>
        <authorList>
            <person name="Riley R."/>
            <person name="Salamov A.A."/>
            <person name="Brown D.W."/>
            <person name="Nagy L.G."/>
            <person name="Floudas D."/>
            <person name="Held B.W."/>
            <person name="Levasseur A."/>
            <person name="Lombard V."/>
            <person name="Morin E."/>
            <person name="Otillar R."/>
            <person name="Lindquist E.A."/>
            <person name="Sun H."/>
            <person name="LaButti K.M."/>
            <person name="Schmutz J."/>
            <person name="Jabbour D."/>
            <person name="Luo H."/>
            <person name="Baker S.E."/>
            <person name="Pisabarro A.G."/>
            <person name="Walton J.D."/>
            <person name="Blanchette R.A."/>
            <person name="Henrissat B."/>
            <person name="Martin F."/>
            <person name="Cullen D."/>
            <person name="Hibbett D.S."/>
            <person name="Grigoriev I.V."/>
        </authorList>
    </citation>
    <scope>NUCLEOTIDE SEQUENCE [LARGE SCALE GENOMIC DNA]</scope>
    <source>
        <strain evidence="2">FD-172 SS1</strain>
    </source>
</reference>
<sequence length="200" mass="22768">MVVPPLLGDGKGNFRIHLRGNCGTGKTTTGNLLSAVLGIPYFALDELFWRPNWGETPRDVFRDKVSSVIEQHESWIIDGNYNSRLGDTVSGAATDVIWLDPPLLLYFSRLVRRSFGRVLNPSRYPPCQEGCMESIRDILTPSDKSILYFALSHHWAVKRFNRAKMTEFGVDLGGKWRRLGGWGREREEWLAAVTKMVKDR</sequence>
<accession>A0A067MGV4</accession>
<dbReference type="OrthoDB" id="65590at2759"/>
<name>A0A067MGV4_BOTB1</name>
<dbReference type="Proteomes" id="UP000027195">
    <property type="component" value="Unassembled WGS sequence"/>
</dbReference>
<gene>
    <name evidence="1" type="ORF">BOTBODRAFT_35660</name>
</gene>
<dbReference type="PANTHER" id="PTHR37816">
    <property type="entry name" value="YALI0E33011P"/>
    <property type="match status" value="1"/>
</dbReference>
<organism evidence="1 2">
    <name type="scientific">Botryobasidium botryosum (strain FD-172 SS1)</name>
    <dbReference type="NCBI Taxonomy" id="930990"/>
    <lineage>
        <taxon>Eukaryota</taxon>
        <taxon>Fungi</taxon>
        <taxon>Dikarya</taxon>
        <taxon>Basidiomycota</taxon>
        <taxon>Agaricomycotina</taxon>
        <taxon>Agaricomycetes</taxon>
        <taxon>Cantharellales</taxon>
        <taxon>Botryobasidiaceae</taxon>
        <taxon>Botryobasidium</taxon>
    </lineage>
</organism>
<dbReference type="SUPFAM" id="SSF52540">
    <property type="entry name" value="P-loop containing nucleoside triphosphate hydrolases"/>
    <property type="match status" value="1"/>
</dbReference>
<proteinExistence type="predicted"/>